<accession>A0A8N5I0G9</accession>
<dbReference type="GeneID" id="115948245"/>
<organism evidence="2 3">
    <name type="scientific">Geospiza fortis</name>
    <name type="common">Medium ground-finch</name>
    <dbReference type="NCBI Taxonomy" id="48883"/>
    <lineage>
        <taxon>Eukaryota</taxon>
        <taxon>Metazoa</taxon>
        <taxon>Chordata</taxon>
        <taxon>Craniata</taxon>
        <taxon>Vertebrata</taxon>
        <taxon>Euteleostomi</taxon>
        <taxon>Archelosauria</taxon>
        <taxon>Archosauria</taxon>
        <taxon>Dinosauria</taxon>
        <taxon>Saurischia</taxon>
        <taxon>Theropoda</taxon>
        <taxon>Coelurosauria</taxon>
        <taxon>Aves</taxon>
        <taxon>Neognathae</taxon>
        <taxon>Neoaves</taxon>
        <taxon>Telluraves</taxon>
        <taxon>Australaves</taxon>
        <taxon>Passeriformes</taxon>
        <taxon>Thraupidae</taxon>
        <taxon>Geospiza</taxon>
    </lineage>
</organism>
<evidence type="ECO:0000313" key="3">
    <source>
        <dbReference type="RefSeq" id="XP_030915545.1"/>
    </source>
</evidence>
<feature type="region of interest" description="Disordered" evidence="1">
    <location>
        <begin position="223"/>
        <end position="243"/>
    </location>
</feature>
<dbReference type="Proteomes" id="UP000504602">
    <property type="component" value="Unplaced"/>
</dbReference>
<dbReference type="AlphaFoldDB" id="A0A8N5I0G9"/>
<keyword evidence="2" id="KW-1185">Reference proteome</keyword>
<feature type="compositionally biased region" description="Polar residues" evidence="1">
    <location>
        <begin position="233"/>
        <end position="243"/>
    </location>
</feature>
<evidence type="ECO:0000313" key="2">
    <source>
        <dbReference type="Proteomes" id="UP000504602"/>
    </source>
</evidence>
<protein>
    <submittedName>
        <fullName evidence="3">Uncharacterized protein LOC115948245</fullName>
    </submittedName>
</protein>
<feature type="region of interest" description="Disordered" evidence="1">
    <location>
        <begin position="49"/>
        <end position="95"/>
    </location>
</feature>
<reference evidence="3" key="1">
    <citation type="submission" date="2025-08" db="UniProtKB">
        <authorList>
            <consortium name="RefSeq"/>
        </authorList>
    </citation>
    <scope>IDENTIFICATION</scope>
</reference>
<sequence length="243" mass="24161">MKATVMLPCVNRSDSSRLPGTGQGCVRDTRQGTHGPALLSCAFEELKAGPGAQPAAPEEGRPLQETCVPGEAVRPPPPGCREGDSRGGPRGGGGADAACTCADGPLTRKSVGGSGSRGAGPGPSRAAVPAVPGPASPRDFVQYLSLVLVAASAVCRGRAGCARSGLLPGGWEAPVQCGPVAVRPRLPQSELKPCRCLTYSGLSSPVVSTMRTWSCGLAAAGTSQAAPAPCSGTCKSSSNLSSG</sequence>
<gene>
    <name evidence="3" type="primary">LOC115948245</name>
</gene>
<evidence type="ECO:0000256" key="1">
    <source>
        <dbReference type="SAM" id="MobiDB-lite"/>
    </source>
</evidence>
<dbReference type="RefSeq" id="XP_030915545.1">
    <property type="nucleotide sequence ID" value="XM_031059685.1"/>
</dbReference>
<name>A0A8N5I0G9_GEOFO</name>
<proteinExistence type="predicted"/>
<feature type="region of interest" description="Disordered" evidence="1">
    <location>
        <begin position="110"/>
        <end position="131"/>
    </location>
</feature>
<feature type="compositionally biased region" description="Gly residues" evidence="1">
    <location>
        <begin position="112"/>
        <end position="121"/>
    </location>
</feature>